<sequence length="37" mass="3962">QIRHRVSVITTLNPFLPAPPGPLRVSEAGRRGGRGVV</sequence>
<dbReference type="Proteomes" id="UP001162483">
    <property type="component" value="Unassembled WGS sequence"/>
</dbReference>
<gene>
    <name evidence="1" type="ORF">SPARVUS_LOCUS10849484</name>
</gene>
<protein>
    <submittedName>
        <fullName evidence="1">Uncharacterized protein</fullName>
    </submittedName>
</protein>
<evidence type="ECO:0000313" key="2">
    <source>
        <dbReference type="Proteomes" id="UP001162483"/>
    </source>
</evidence>
<organism evidence="1 2">
    <name type="scientific">Staurois parvus</name>
    <dbReference type="NCBI Taxonomy" id="386267"/>
    <lineage>
        <taxon>Eukaryota</taxon>
        <taxon>Metazoa</taxon>
        <taxon>Chordata</taxon>
        <taxon>Craniata</taxon>
        <taxon>Vertebrata</taxon>
        <taxon>Euteleostomi</taxon>
        <taxon>Amphibia</taxon>
        <taxon>Batrachia</taxon>
        <taxon>Anura</taxon>
        <taxon>Neobatrachia</taxon>
        <taxon>Ranoidea</taxon>
        <taxon>Ranidae</taxon>
        <taxon>Staurois</taxon>
    </lineage>
</organism>
<keyword evidence="2" id="KW-1185">Reference proteome</keyword>
<reference evidence="1" key="1">
    <citation type="submission" date="2023-05" db="EMBL/GenBank/DDBJ databases">
        <authorList>
            <person name="Stuckert A."/>
        </authorList>
    </citation>
    <scope>NUCLEOTIDE SEQUENCE</scope>
</reference>
<accession>A0ABN9EXZ6</accession>
<proteinExistence type="predicted"/>
<comment type="caution">
    <text evidence="1">The sequence shown here is derived from an EMBL/GenBank/DDBJ whole genome shotgun (WGS) entry which is preliminary data.</text>
</comment>
<feature type="non-terminal residue" evidence="1">
    <location>
        <position position="1"/>
    </location>
</feature>
<dbReference type="EMBL" id="CATNWA010016032">
    <property type="protein sequence ID" value="CAI9589157.1"/>
    <property type="molecule type" value="Genomic_DNA"/>
</dbReference>
<name>A0ABN9EXZ6_9NEOB</name>
<evidence type="ECO:0000313" key="1">
    <source>
        <dbReference type="EMBL" id="CAI9589157.1"/>
    </source>
</evidence>